<evidence type="ECO:0000313" key="1">
    <source>
        <dbReference type="EMBL" id="GGF97394.1"/>
    </source>
</evidence>
<reference evidence="1" key="1">
    <citation type="journal article" date="2014" name="Int. J. Syst. Evol. Microbiol.">
        <title>Complete genome sequence of Corynebacterium casei LMG S-19264T (=DSM 44701T), isolated from a smear-ripened cheese.</title>
        <authorList>
            <consortium name="US DOE Joint Genome Institute (JGI-PGF)"/>
            <person name="Walter F."/>
            <person name="Albersmeier A."/>
            <person name="Kalinowski J."/>
            <person name="Ruckert C."/>
        </authorList>
    </citation>
    <scope>NUCLEOTIDE SEQUENCE</scope>
    <source>
        <strain evidence="1">CGMCC 1.12987</strain>
    </source>
</reference>
<comment type="caution">
    <text evidence="1">The sequence shown here is derived from an EMBL/GenBank/DDBJ whole genome shotgun (WGS) entry which is preliminary data.</text>
</comment>
<dbReference type="EMBL" id="BMGR01000003">
    <property type="protein sequence ID" value="GGF97394.1"/>
    <property type="molecule type" value="Genomic_DNA"/>
</dbReference>
<accession>A0A917CT39</accession>
<sequence length="52" mass="6006">MLWCIVGTPFLLREVQKLERVFKPIIYVEQIAFLCKGELINRKLGDLLTLSG</sequence>
<name>A0A917CT39_9BACL</name>
<protein>
    <submittedName>
        <fullName evidence="1">Uncharacterized protein</fullName>
    </submittedName>
</protein>
<dbReference type="AlphaFoldDB" id="A0A917CT39"/>
<dbReference type="Proteomes" id="UP000644756">
    <property type="component" value="Unassembled WGS sequence"/>
</dbReference>
<organism evidence="1 2">
    <name type="scientific">Paenibacillus abyssi</name>
    <dbReference type="NCBI Taxonomy" id="1340531"/>
    <lineage>
        <taxon>Bacteria</taxon>
        <taxon>Bacillati</taxon>
        <taxon>Bacillota</taxon>
        <taxon>Bacilli</taxon>
        <taxon>Bacillales</taxon>
        <taxon>Paenibacillaceae</taxon>
        <taxon>Paenibacillus</taxon>
    </lineage>
</organism>
<keyword evidence="2" id="KW-1185">Reference proteome</keyword>
<gene>
    <name evidence="1" type="ORF">GCM10010916_13300</name>
</gene>
<evidence type="ECO:0000313" key="2">
    <source>
        <dbReference type="Proteomes" id="UP000644756"/>
    </source>
</evidence>
<reference evidence="1" key="2">
    <citation type="submission" date="2020-09" db="EMBL/GenBank/DDBJ databases">
        <authorList>
            <person name="Sun Q."/>
            <person name="Zhou Y."/>
        </authorList>
    </citation>
    <scope>NUCLEOTIDE SEQUENCE</scope>
    <source>
        <strain evidence="1">CGMCC 1.12987</strain>
    </source>
</reference>
<proteinExistence type="predicted"/>